<evidence type="ECO:0000256" key="1">
    <source>
        <dbReference type="ARBA" id="ARBA00022679"/>
    </source>
</evidence>
<dbReference type="PANTHER" id="PTHR43793">
    <property type="entry name" value="FAD SYNTHASE"/>
    <property type="match status" value="1"/>
</dbReference>
<dbReference type="NCBIfam" id="TIGR00125">
    <property type="entry name" value="cyt_tran_rel"/>
    <property type="match status" value="1"/>
</dbReference>
<dbReference type="Proteomes" id="UP000177588">
    <property type="component" value="Unassembled WGS sequence"/>
</dbReference>
<gene>
    <name evidence="4" type="ORF">A2Z24_01115</name>
</gene>
<dbReference type="STRING" id="1802597.A2Z24_01115"/>
<dbReference type="InterPro" id="IPR050385">
    <property type="entry name" value="Archaeal_FAD_synthase"/>
</dbReference>
<dbReference type="GO" id="GO:0016779">
    <property type="term" value="F:nucleotidyltransferase activity"/>
    <property type="evidence" value="ECO:0007669"/>
    <property type="project" value="UniProtKB-KW"/>
</dbReference>
<keyword evidence="1" id="KW-0808">Transferase</keyword>
<feature type="domain" description="Cytidyltransferase-like" evidence="3">
    <location>
        <begin position="6"/>
        <end position="103"/>
    </location>
</feature>
<dbReference type="InterPro" id="IPR014729">
    <property type="entry name" value="Rossmann-like_a/b/a_fold"/>
</dbReference>
<comment type="caution">
    <text evidence="4">The sequence shown here is derived from an EMBL/GenBank/DDBJ whole genome shotgun (WGS) entry which is preliminary data.</text>
</comment>
<dbReference type="Gene3D" id="3.40.50.620">
    <property type="entry name" value="HUPs"/>
    <property type="match status" value="1"/>
</dbReference>
<dbReference type="SUPFAM" id="SSF52374">
    <property type="entry name" value="Nucleotidylyl transferase"/>
    <property type="match status" value="1"/>
</dbReference>
<name>A0A1G1WF89_9BACT</name>
<dbReference type="Pfam" id="PF01467">
    <property type="entry name" value="CTP_transf_like"/>
    <property type="match status" value="1"/>
</dbReference>
<dbReference type="AlphaFoldDB" id="A0A1G1WF89"/>
<organism evidence="4 5">
    <name type="scientific">Candidatus Woykebacteria bacterium RBG_16_44_10</name>
    <dbReference type="NCBI Taxonomy" id="1802597"/>
    <lineage>
        <taxon>Bacteria</taxon>
        <taxon>Candidatus Woykeibacteriota</taxon>
    </lineage>
</organism>
<evidence type="ECO:0000313" key="5">
    <source>
        <dbReference type="Proteomes" id="UP000177588"/>
    </source>
</evidence>
<protein>
    <recommendedName>
        <fullName evidence="3">Cytidyltransferase-like domain-containing protein</fullName>
    </recommendedName>
</protein>
<proteinExistence type="predicted"/>
<evidence type="ECO:0000313" key="4">
    <source>
        <dbReference type="EMBL" id="OGY26366.1"/>
    </source>
</evidence>
<evidence type="ECO:0000256" key="2">
    <source>
        <dbReference type="ARBA" id="ARBA00022695"/>
    </source>
</evidence>
<reference evidence="4 5" key="1">
    <citation type="journal article" date="2016" name="Nat. Commun.">
        <title>Thousands of microbial genomes shed light on interconnected biogeochemical processes in an aquifer system.</title>
        <authorList>
            <person name="Anantharaman K."/>
            <person name="Brown C.T."/>
            <person name="Hug L.A."/>
            <person name="Sharon I."/>
            <person name="Castelle C.J."/>
            <person name="Probst A.J."/>
            <person name="Thomas B.C."/>
            <person name="Singh A."/>
            <person name="Wilkins M.J."/>
            <person name="Karaoz U."/>
            <person name="Brodie E.L."/>
            <person name="Williams K.H."/>
            <person name="Hubbard S.S."/>
            <person name="Banfield J.F."/>
        </authorList>
    </citation>
    <scope>NUCLEOTIDE SEQUENCE [LARGE SCALE GENOMIC DNA]</scope>
</reference>
<dbReference type="EMBL" id="MHCT01000008">
    <property type="protein sequence ID" value="OGY26366.1"/>
    <property type="molecule type" value="Genomic_DNA"/>
</dbReference>
<dbReference type="PANTHER" id="PTHR43793:SF1">
    <property type="entry name" value="FAD SYNTHASE"/>
    <property type="match status" value="1"/>
</dbReference>
<accession>A0A1G1WF89</accession>
<sequence>MKKVMTFGTFDILHNGHLSFFRQAKKLGDYLIVVVARDKFVKKEKGKPPKNGERFRVRAVRNLGFVDKTLLGSRVHNFYRTIRTYQPDMIALGYDQKPSVRDLKKGLRRHRLRDIGVVRLWSYRPNIFKSSLLANRN</sequence>
<dbReference type="InterPro" id="IPR004821">
    <property type="entry name" value="Cyt_trans-like"/>
</dbReference>
<keyword evidence="2" id="KW-0548">Nucleotidyltransferase</keyword>
<evidence type="ECO:0000259" key="3">
    <source>
        <dbReference type="Pfam" id="PF01467"/>
    </source>
</evidence>